<dbReference type="PROSITE" id="PS51462">
    <property type="entry name" value="NUDIX"/>
    <property type="match status" value="1"/>
</dbReference>
<dbReference type="EMBL" id="MHSH01000002">
    <property type="protein sequence ID" value="OHA42625.1"/>
    <property type="molecule type" value="Genomic_DNA"/>
</dbReference>
<feature type="domain" description="Nudix hydrolase" evidence="1">
    <location>
        <begin position="6"/>
        <end position="140"/>
    </location>
</feature>
<dbReference type="Gene3D" id="3.90.79.10">
    <property type="entry name" value="Nucleoside Triphosphate Pyrophosphohydrolase"/>
    <property type="match status" value="1"/>
</dbReference>
<evidence type="ECO:0000313" key="2">
    <source>
        <dbReference type="EMBL" id="OHA42625.1"/>
    </source>
</evidence>
<dbReference type="AlphaFoldDB" id="A0A1G2P2Q3"/>
<comment type="caution">
    <text evidence="2">The sequence shown here is derived from an EMBL/GenBank/DDBJ whole genome shotgun (WGS) entry which is preliminary data.</text>
</comment>
<sequence>MKKGEDFTGVTIVYICHDGEGNFLFNKRNRNCRDEHGVWDCGGGGLEFGDTVENTLKKEIKEEYCADVLDCEFMGFRDVHRKHLGKKTHWIALDFKVLVDRKKVRNGEPHKFDEIGWFRAGKFPEPIHSQVPHFLKKYGGQLSS</sequence>
<name>A0A1G2P2Q3_9BACT</name>
<dbReference type="InterPro" id="IPR000086">
    <property type="entry name" value="NUDIX_hydrolase_dom"/>
</dbReference>
<evidence type="ECO:0000259" key="1">
    <source>
        <dbReference type="PROSITE" id="PS51462"/>
    </source>
</evidence>
<evidence type="ECO:0000313" key="3">
    <source>
        <dbReference type="Proteomes" id="UP000176429"/>
    </source>
</evidence>
<organism evidence="2 3">
    <name type="scientific">Candidatus Taylorbacteria bacterium RIFCSPLOWO2_02_FULL_46_40</name>
    <dbReference type="NCBI Taxonomy" id="1802329"/>
    <lineage>
        <taxon>Bacteria</taxon>
        <taxon>Candidatus Tayloriibacteriota</taxon>
    </lineage>
</organism>
<gene>
    <name evidence="2" type="ORF">A3H68_02275</name>
</gene>
<dbReference type="InterPro" id="IPR015797">
    <property type="entry name" value="NUDIX_hydrolase-like_dom_sf"/>
</dbReference>
<proteinExistence type="predicted"/>
<dbReference type="Proteomes" id="UP000176429">
    <property type="component" value="Unassembled WGS sequence"/>
</dbReference>
<dbReference type="SUPFAM" id="SSF55811">
    <property type="entry name" value="Nudix"/>
    <property type="match status" value="1"/>
</dbReference>
<dbReference type="Pfam" id="PF00293">
    <property type="entry name" value="NUDIX"/>
    <property type="match status" value="1"/>
</dbReference>
<protein>
    <recommendedName>
        <fullName evidence="1">Nudix hydrolase domain-containing protein</fullName>
    </recommendedName>
</protein>
<accession>A0A1G2P2Q3</accession>
<reference evidence="2 3" key="1">
    <citation type="journal article" date="2016" name="Nat. Commun.">
        <title>Thousands of microbial genomes shed light on interconnected biogeochemical processes in an aquifer system.</title>
        <authorList>
            <person name="Anantharaman K."/>
            <person name="Brown C.T."/>
            <person name="Hug L.A."/>
            <person name="Sharon I."/>
            <person name="Castelle C.J."/>
            <person name="Probst A.J."/>
            <person name="Thomas B.C."/>
            <person name="Singh A."/>
            <person name="Wilkins M.J."/>
            <person name="Karaoz U."/>
            <person name="Brodie E.L."/>
            <person name="Williams K.H."/>
            <person name="Hubbard S.S."/>
            <person name="Banfield J.F."/>
        </authorList>
    </citation>
    <scope>NUCLEOTIDE SEQUENCE [LARGE SCALE GENOMIC DNA]</scope>
</reference>